<dbReference type="RefSeq" id="WP_283444138.1">
    <property type="nucleotide sequence ID" value="NZ_FXUL01000018.1"/>
</dbReference>
<keyword evidence="1" id="KW-0732">Signal</keyword>
<proteinExistence type="predicted"/>
<feature type="signal peptide" evidence="1">
    <location>
        <begin position="1"/>
        <end position="23"/>
    </location>
</feature>
<name>A0ABY1QJ12_9BURK</name>
<protein>
    <recommendedName>
        <fullName evidence="4">Peptidylprolyl isomerase</fullName>
    </recommendedName>
</protein>
<dbReference type="EMBL" id="FXUL01000018">
    <property type="protein sequence ID" value="SMP72663.1"/>
    <property type="molecule type" value="Genomic_DNA"/>
</dbReference>
<accession>A0ABY1QJ12</accession>
<keyword evidence="3" id="KW-1185">Reference proteome</keyword>
<comment type="caution">
    <text evidence="2">The sequence shown here is derived from an EMBL/GenBank/DDBJ whole genome shotgun (WGS) entry which is preliminary data.</text>
</comment>
<evidence type="ECO:0008006" key="4">
    <source>
        <dbReference type="Google" id="ProtNLM"/>
    </source>
</evidence>
<sequence>MKITKKAIIGAVAALGIAGTVGAAYSFSATANAETRPVPAAVVASVNGHGIAEAALVPMLQNGLDRTNALDRRITLEVVSQAAERQFAGEAKAAIEAARADILFQLYAAKRTAALRSAVTDADIAAVYETKITAEDSRLMKVRVFVTSDAKDAQMTYEAVSARKTSQEGKEALAKFSYIKKDGDHFIAMPEIPYNLGQVLKRMKTGEALAPTVVREGVLVAFVEETKDVPKPSLDKVKEEIRTYLINDRLSQEIQSLRKEAKIELKG</sequence>
<reference evidence="2 3" key="1">
    <citation type="submission" date="2017-05" db="EMBL/GenBank/DDBJ databases">
        <authorList>
            <person name="Varghese N."/>
            <person name="Submissions S."/>
        </authorList>
    </citation>
    <scope>NUCLEOTIDE SEQUENCE [LARGE SCALE GENOMIC DNA]</scope>
    <source>
        <strain evidence="2 3">DSM 26001</strain>
    </source>
</reference>
<evidence type="ECO:0000313" key="2">
    <source>
        <dbReference type="EMBL" id="SMP72663.1"/>
    </source>
</evidence>
<feature type="chain" id="PRO_5046287974" description="Peptidylprolyl isomerase" evidence="1">
    <location>
        <begin position="24"/>
        <end position="267"/>
    </location>
</feature>
<gene>
    <name evidence="2" type="ORF">SAMN06295970_11887</name>
</gene>
<evidence type="ECO:0000256" key="1">
    <source>
        <dbReference type="SAM" id="SignalP"/>
    </source>
</evidence>
<evidence type="ECO:0000313" key="3">
    <source>
        <dbReference type="Proteomes" id="UP001158049"/>
    </source>
</evidence>
<organism evidence="2 3">
    <name type="scientific">Noviherbaspirillum suwonense</name>
    <dbReference type="NCBI Taxonomy" id="1224511"/>
    <lineage>
        <taxon>Bacteria</taxon>
        <taxon>Pseudomonadati</taxon>
        <taxon>Pseudomonadota</taxon>
        <taxon>Betaproteobacteria</taxon>
        <taxon>Burkholderiales</taxon>
        <taxon>Oxalobacteraceae</taxon>
        <taxon>Noviherbaspirillum</taxon>
    </lineage>
</organism>
<dbReference type="Proteomes" id="UP001158049">
    <property type="component" value="Unassembled WGS sequence"/>
</dbReference>